<evidence type="ECO:0000256" key="4">
    <source>
        <dbReference type="ARBA" id="ARBA00022475"/>
    </source>
</evidence>
<evidence type="ECO:0000256" key="8">
    <source>
        <dbReference type="SAM" id="Phobius"/>
    </source>
</evidence>
<feature type="transmembrane region" description="Helical" evidence="8">
    <location>
        <begin position="306"/>
        <end position="326"/>
    </location>
</feature>
<keyword evidence="3" id="KW-0813">Transport</keyword>
<keyword evidence="7 8" id="KW-0472">Membrane</keyword>
<comment type="subcellular location">
    <subcellularLocation>
        <location evidence="1">Cell membrane</location>
        <topology evidence="1">Multi-pass membrane protein</topology>
    </subcellularLocation>
</comment>
<organism evidence="9 10">
    <name type="scientific">Corynebacterium casei LMG S-19264</name>
    <dbReference type="NCBI Taxonomy" id="1285583"/>
    <lineage>
        <taxon>Bacteria</taxon>
        <taxon>Bacillati</taxon>
        <taxon>Actinomycetota</taxon>
        <taxon>Actinomycetes</taxon>
        <taxon>Mycobacteriales</taxon>
        <taxon>Corynebacteriaceae</taxon>
        <taxon>Corynebacterium</taxon>
    </lineage>
</organism>
<feature type="transmembrane region" description="Helical" evidence="8">
    <location>
        <begin position="142"/>
        <end position="162"/>
    </location>
</feature>
<feature type="transmembrane region" description="Helical" evidence="8">
    <location>
        <begin position="85"/>
        <end position="104"/>
    </location>
</feature>
<dbReference type="InterPro" id="IPR037294">
    <property type="entry name" value="ABC_BtuC-like"/>
</dbReference>
<feature type="transmembrane region" description="Helical" evidence="8">
    <location>
        <begin position="212"/>
        <end position="238"/>
    </location>
</feature>
<comment type="similarity">
    <text evidence="2">Belongs to the binding-protein-dependent transport system permease family. FecCD subfamily.</text>
</comment>
<evidence type="ECO:0000256" key="1">
    <source>
        <dbReference type="ARBA" id="ARBA00004651"/>
    </source>
</evidence>
<dbReference type="InterPro" id="IPR000522">
    <property type="entry name" value="ABC_transptr_permease_BtuC"/>
</dbReference>
<keyword evidence="4" id="KW-1003">Cell membrane</keyword>
<evidence type="ECO:0000256" key="6">
    <source>
        <dbReference type="ARBA" id="ARBA00022989"/>
    </source>
</evidence>
<dbReference type="PANTHER" id="PTHR30472:SF24">
    <property type="entry name" value="FERRIC ENTEROBACTIN TRANSPORT SYSTEM PERMEASE PROTEIN FEPG"/>
    <property type="match status" value="1"/>
</dbReference>
<name>A0ABN4CH18_9CORY</name>
<sequence length="360" mass="38072">MLMKDSKNTDFGYSSLTVRNKLFSFRIPMRILAVSLILVILGTFAATVAITLGDFPISLGQVVQAIVGVGEEFHLLIVREWRLPVASAAVVFGALLGLGGAIFQSLTRNPLGSPDIIGFDAGSYTAVVLLILVFGNMQYWSIAGVSILGGIITAFVVYLLSWRKGVQGFRLIVVGIGVSAMLTSLNSYIITRADVDDAMVVGIWAAGSITRVTWASLIPSVAIAVIIFILAVLLARSLQHMEMGDDTALTHGFRVGPARLALIVVGVSTTALVTAAAGPIGFVALAAPQLARRLTSSPGVSLWPSAAMGAALLSIAHLLSLVIAAFYRPIPVGLITVSIGGCYMIWLLVREARRHYGRIG</sequence>
<dbReference type="Gene3D" id="1.10.3470.10">
    <property type="entry name" value="ABC transporter involved in vitamin B12 uptake, BtuC"/>
    <property type="match status" value="1"/>
</dbReference>
<proteinExistence type="inferred from homology"/>
<evidence type="ECO:0000256" key="5">
    <source>
        <dbReference type="ARBA" id="ARBA00022692"/>
    </source>
</evidence>
<keyword evidence="6 8" id="KW-1133">Transmembrane helix</keyword>
<dbReference type="EMBL" id="CP004350">
    <property type="protein sequence ID" value="AHI20662.1"/>
    <property type="molecule type" value="Genomic_DNA"/>
</dbReference>
<evidence type="ECO:0000256" key="3">
    <source>
        <dbReference type="ARBA" id="ARBA00022448"/>
    </source>
</evidence>
<feature type="transmembrane region" description="Helical" evidence="8">
    <location>
        <begin position="332"/>
        <end position="349"/>
    </location>
</feature>
<protein>
    <submittedName>
        <fullName evidence="9">Iron ABC transport system permease</fullName>
    </submittedName>
</protein>
<dbReference type="SUPFAM" id="SSF81345">
    <property type="entry name" value="ABC transporter involved in vitamin B12 uptake, BtuC"/>
    <property type="match status" value="1"/>
</dbReference>
<keyword evidence="10" id="KW-1185">Reference proteome</keyword>
<evidence type="ECO:0000256" key="7">
    <source>
        <dbReference type="ARBA" id="ARBA00023136"/>
    </source>
</evidence>
<evidence type="ECO:0000313" key="9">
    <source>
        <dbReference type="EMBL" id="AHI20662.1"/>
    </source>
</evidence>
<reference evidence="10" key="1">
    <citation type="submission" date="2013-02" db="EMBL/GenBank/DDBJ databases">
        <title>The complete genome sequence of Corynebacterium casei LMG S-19264 (=DSM 44701).</title>
        <authorList>
            <person name="Ruckert C."/>
            <person name="Albersmeier A."/>
            <person name="Kalinowski J."/>
        </authorList>
    </citation>
    <scope>NUCLEOTIDE SEQUENCE [LARGE SCALE GENOMIC DNA]</scope>
    <source>
        <strain evidence="10">LMG S-19264</strain>
    </source>
</reference>
<feature type="transmembrane region" description="Helical" evidence="8">
    <location>
        <begin position="258"/>
        <end position="285"/>
    </location>
</feature>
<feature type="transmembrane region" description="Helical" evidence="8">
    <location>
        <begin position="168"/>
        <end position="191"/>
    </location>
</feature>
<evidence type="ECO:0000313" key="10">
    <source>
        <dbReference type="Proteomes" id="UP000019226"/>
    </source>
</evidence>
<dbReference type="Proteomes" id="UP000019226">
    <property type="component" value="Chromosome"/>
</dbReference>
<gene>
    <name evidence="9" type="ORF">CCASEI_10535</name>
</gene>
<accession>A0ABN4CH18</accession>
<feature type="transmembrane region" description="Helical" evidence="8">
    <location>
        <begin position="116"/>
        <end position="135"/>
    </location>
</feature>
<evidence type="ECO:0000256" key="2">
    <source>
        <dbReference type="ARBA" id="ARBA00007935"/>
    </source>
</evidence>
<dbReference type="PANTHER" id="PTHR30472">
    <property type="entry name" value="FERRIC ENTEROBACTIN TRANSPORT SYSTEM PERMEASE PROTEIN"/>
    <property type="match status" value="1"/>
</dbReference>
<dbReference type="Pfam" id="PF01032">
    <property type="entry name" value="FecCD"/>
    <property type="match status" value="1"/>
</dbReference>
<feature type="transmembrane region" description="Helical" evidence="8">
    <location>
        <begin position="31"/>
        <end position="52"/>
    </location>
</feature>
<keyword evidence="5 8" id="KW-0812">Transmembrane</keyword>
<dbReference type="CDD" id="cd06550">
    <property type="entry name" value="TM_ABC_iron-siderophores_like"/>
    <property type="match status" value="1"/>
</dbReference>